<evidence type="ECO:0000313" key="1">
    <source>
        <dbReference type="Proteomes" id="UP000887580"/>
    </source>
</evidence>
<name>A0AC35G4F6_9BILA</name>
<sequence>MPMGMNPINFQLIRENEKTRELQTADNENESIETAYKNVKKLCEFEATIECEEAMKKYYDMKVMKDDEEEALPHEKLFKLSDILSRAAMRNDESNDLGVLFSAPGIQPIGWRTNFAKLNRNNIKLD</sequence>
<proteinExistence type="predicted"/>
<organism evidence="1 2">
    <name type="scientific">Panagrolaimus sp. PS1159</name>
    <dbReference type="NCBI Taxonomy" id="55785"/>
    <lineage>
        <taxon>Eukaryota</taxon>
        <taxon>Metazoa</taxon>
        <taxon>Ecdysozoa</taxon>
        <taxon>Nematoda</taxon>
        <taxon>Chromadorea</taxon>
        <taxon>Rhabditida</taxon>
        <taxon>Tylenchina</taxon>
        <taxon>Panagrolaimomorpha</taxon>
        <taxon>Panagrolaimoidea</taxon>
        <taxon>Panagrolaimidae</taxon>
        <taxon>Panagrolaimus</taxon>
    </lineage>
</organism>
<accession>A0AC35G4F6</accession>
<dbReference type="Proteomes" id="UP000887580">
    <property type="component" value="Unplaced"/>
</dbReference>
<evidence type="ECO:0000313" key="2">
    <source>
        <dbReference type="WBParaSite" id="PS1159_v2.g23402.t1"/>
    </source>
</evidence>
<protein>
    <submittedName>
        <fullName evidence="2">Uncharacterized protein</fullName>
    </submittedName>
</protein>
<dbReference type="WBParaSite" id="PS1159_v2.g23402.t1">
    <property type="protein sequence ID" value="PS1159_v2.g23402.t1"/>
    <property type="gene ID" value="PS1159_v2.g23402"/>
</dbReference>
<reference evidence="2" key="1">
    <citation type="submission" date="2022-11" db="UniProtKB">
        <authorList>
            <consortium name="WormBaseParasite"/>
        </authorList>
    </citation>
    <scope>IDENTIFICATION</scope>
</reference>